<dbReference type="OrthoDB" id="2847888at2"/>
<dbReference type="EMBL" id="VDUW01000002">
    <property type="protein sequence ID" value="TXL66799.1"/>
    <property type="molecule type" value="Genomic_DNA"/>
</dbReference>
<organism evidence="2 3">
    <name type="scientific">Cerasibacillus terrae</name>
    <dbReference type="NCBI Taxonomy" id="2498845"/>
    <lineage>
        <taxon>Bacteria</taxon>
        <taxon>Bacillati</taxon>
        <taxon>Bacillota</taxon>
        <taxon>Bacilli</taxon>
        <taxon>Bacillales</taxon>
        <taxon>Bacillaceae</taxon>
        <taxon>Cerasibacillus</taxon>
    </lineage>
</organism>
<feature type="coiled-coil region" evidence="1">
    <location>
        <begin position="48"/>
        <end position="86"/>
    </location>
</feature>
<dbReference type="Proteomes" id="UP000321574">
    <property type="component" value="Unassembled WGS sequence"/>
</dbReference>
<dbReference type="Pfam" id="PF09602">
    <property type="entry name" value="PhaP_Bmeg"/>
    <property type="match status" value="1"/>
</dbReference>
<keyword evidence="1" id="KW-0175">Coiled coil</keyword>
<keyword evidence="3" id="KW-1185">Reference proteome</keyword>
<reference evidence="2 3" key="1">
    <citation type="submission" date="2019-06" db="EMBL/GenBank/DDBJ databases">
        <title>Cerasibacillus sp. nov., isolated from maize field.</title>
        <authorList>
            <person name="Lin S.-Y."/>
            <person name="Tsai C.-F."/>
            <person name="Young C.-C."/>
        </authorList>
    </citation>
    <scope>NUCLEOTIDE SEQUENCE [LARGE SCALE GENOMIC DNA]</scope>
    <source>
        <strain evidence="2 3">CC-CFT480</strain>
    </source>
</reference>
<accession>A0A5C8NZP9</accession>
<comment type="caution">
    <text evidence="2">The sequence shown here is derived from an EMBL/GenBank/DDBJ whole genome shotgun (WGS) entry which is preliminary data.</text>
</comment>
<protein>
    <recommendedName>
        <fullName evidence="4">Polyhydroxyalkanoic acid inclusion protein PhaP</fullName>
    </recommendedName>
</protein>
<dbReference type="AlphaFoldDB" id="A0A5C8NZP9"/>
<evidence type="ECO:0000313" key="2">
    <source>
        <dbReference type="EMBL" id="TXL66799.1"/>
    </source>
</evidence>
<proteinExistence type="predicted"/>
<evidence type="ECO:0000256" key="1">
    <source>
        <dbReference type="SAM" id="Coils"/>
    </source>
</evidence>
<dbReference type="InterPro" id="IPR011728">
    <property type="entry name" value="PhaP_Bmeg"/>
</dbReference>
<name>A0A5C8NZP9_9BACI</name>
<evidence type="ECO:0008006" key="4">
    <source>
        <dbReference type="Google" id="ProtNLM"/>
    </source>
</evidence>
<sequence length="186" mass="21993">MKEVIPMFTATMEQMNKMVDKMWENWEDGFQRVYDFQKRMEENSLNAFKKQQDVIQSMKTNFNEAEEQLEKSFNQMKKSLDKNNRNIFTADAARAVEGWNGKITEIMGSMQQLAITPSRSLLTMMEQSHTKMHESVKKIVDEQEKAQTKPKEMAENFMTQVKEYQKNFLKVMEEQTKQLIENAQPI</sequence>
<gene>
    <name evidence="2" type="ORF">FHP05_05350</name>
</gene>
<evidence type="ECO:0000313" key="3">
    <source>
        <dbReference type="Proteomes" id="UP000321574"/>
    </source>
</evidence>